<protein>
    <submittedName>
        <fullName evidence="2">CYTH domain-containing protein</fullName>
    </submittedName>
</protein>
<dbReference type="CDD" id="cd07374">
    <property type="entry name" value="CYTH-like_Pase"/>
    <property type="match status" value="1"/>
</dbReference>
<organism evidence="2 3">
    <name type="scientific">Microbacterium helvum</name>
    <dbReference type="NCBI Taxonomy" id="2773713"/>
    <lineage>
        <taxon>Bacteria</taxon>
        <taxon>Bacillati</taxon>
        <taxon>Actinomycetota</taxon>
        <taxon>Actinomycetes</taxon>
        <taxon>Micrococcales</taxon>
        <taxon>Microbacteriaceae</taxon>
        <taxon>Microbacterium</taxon>
    </lineage>
</organism>
<dbReference type="Proteomes" id="UP000598426">
    <property type="component" value="Unassembled WGS sequence"/>
</dbReference>
<sequence length="205" mass="22626">MTDPGPRQTYEFEIKFDVDGDTPFPDWSRVDAIADVQLLEVRDLDAVYFDTPDLDLGQAGHALRRRVGGPDAGWHIKGPLIGGARRELQWPLDHDETIPDAVVAAASEVADPAMLAPIARIRNTRVAFQVRDTEDRVLAEFVDDHVIATDLRSGVERTWREWEYELGPVFPQDVVRMVDQVKEAVSAAGGREAASASKLARALGA</sequence>
<dbReference type="InterPro" id="IPR023577">
    <property type="entry name" value="CYTH_domain"/>
</dbReference>
<reference evidence="2 3" key="1">
    <citation type="submission" date="2020-09" db="EMBL/GenBank/DDBJ databases">
        <title>Isolation and identification of active actinomycetes.</title>
        <authorList>
            <person name="Li X."/>
        </authorList>
    </citation>
    <scope>NUCLEOTIDE SEQUENCE [LARGE SCALE GENOMIC DNA]</scope>
    <source>
        <strain evidence="2 3">NEAU-LLC</strain>
    </source>
</reference>
<evidence type="ECO:0000259" key="1">
    <source>
        <dbReference type="PROSITE" id="PS51707"/>
    </source>
</evidence>
<dbReference type="Pfam" id="PF01928">
    <property type="entry name" value="CYTH"/>
    <property type="match status" value="1"/>
</dbReference>
<dbReference type="InterPro" id="IPR033469">
    <property type="entry name" value="CYTH-like_dom_sf"/>
</dbReference>
<dbReference type="EMBL" id="JACXZS010000002">
    <property type="protein sequence ID" value="MBD3940698.1"/>
    <property type="molecule type" value="Genomic_DNA"/>
</dbReference>
<name>A0ABR8NJ43_9MICO</name>
<dbReference type="PROSITE" id="PS51707">
    <property type="entry name" value="CYTH"/>
    <property type="match status" value="1"/>
</dbReference>
<proteinExistence type="predicted"/>
<dbReference type="SMART" id="SM01118">
    <property type="entry name" value="CYTH"/>
    <property type="match status" value="1"/>
</dbReference>
<accession>A0ABR8NJ43</accession>
<dbReference type="Gene3D" id="2.40.320.10">
    <property type="entry name" value="Hypothetical Protein Pfu-838710-001"/>
    <property type="match status" value="1"/>
</dbReference>
<feature type="domain" description="CYTH" evidence="1">
    <location>
        <begin position="9"/>
        <end position="205"/>
    </location>
</feature>
<gene>
    <name evidence="2" type="ORF">IF188_03165</name>
</gene>
<evidence type="ECO:0000313" key="2">
    <source>
        <dbReference type="EMBL" id="MBD3940698.1"/>
    </source>
</evidence>
<comment type="caution">
    <text evidence="2">The sequence shown here is derived from an EMBL/GenBank/DDBJ whole genome shotgun (WGS) entry which is preliminary data.</text>
</comment>
<keyword evidence="3" id="KW-1185">Reference proteome</keyword>
<dbReference type="RefSeq" id="WP_191170356.1">
    <property type="nucleotide sequence ID" value="NZ_JACXZS010000002.1"/>
</dbReference>
<evidence type="ECO:0000313" key="3">
    <source>
        <dbReference type="Proteomes" id="UP000598426"/>
    </source>
</evidence>
<dbReference type="SUPFAM" id="SSF55154">
    <property type="entry name" value="CYTH-like phosphatases"/>
    <property type="match status" value="1"/>
</dbReference>